<evidence type="ECO:0000313" key="4">
    <source>
        <dbReference type="Proteomes" id="UP000295830"/>
    </source>
</evidence>
<comment type="caution">
    <text evidence="3">The sequence shown here is derived from an EMBL/GenBank/DDBJ whole genome shotgun (WGS) entry which is preliminary data.</text>
</comment>
<dbReference type="Pfam" id="PF09835">
    <property type="entry name" value="DUF2062"/>
    <property type="match status" value="1"/>
</dbReference>
<keyword evidence="1" id="KW-0472">Membrane</keyword>
<evidence type="ECO:0000313" key="3">
    <source>
        <dbReference type="EMBL" id="TDT41480.1"/>
    </source>
</evidence>
<accession>A0A4R7JT90</accession>
<dbReference type="AlphaFoldDB" id="A0A4R7JT90"/>
<dbReference type="Proteomes" id="UP000295830">
    <property type="component" value="Unassembled WGS sequence"/>
</dbReference>
<dbReference type="InterPro" id="IPR019935">
    <property type="entry name" value="CHP03546"/>
</dbReference>
<reference evidence="3 4" key="1">
    <citation type="submission" date="2019-03" db="EMBL/GenBank/DDBJ databases">
        <title>Genomic Encyclopedia of Type Strains, Phase IV (KMG-IV): sequencing the most valuable type-strain genomes for metagenomic binning, comparative biology and taxonomic classification.</title>
        <authorList>
            <person name="Goeker M."/>
        </authorList>
    </citation>
    <scope>NUCLEOTIDE SEQUENCE [LARGE SCALE GENOMIC DNA]</scope>
    <source>
        <strain evidence="3 4">DSM 15505</strain>
    </source>
</reference>
<protein>
    <submittedName>
        <fullName evidence="3">Uncharacterized protein (TIGR03546 family)</fullName>
    </submittedName>
</protein>
<evidence type="ECO:0000256" key="1">
    <source>
        <dbReference type="SAM" id="Phobius"/>
    </source>
</evidence>
<feature type="transmembrane region" description="Helical" evidence="1">
    <location>
        <begin position="111"/>
        <end position="134"/>
    </location>
</feature>
<organism evidence="3 4">
    <name type="scientific">Halospina denitrificans</name>
    <dbReference type="NCBI Taxonomy" id="332522"/>
    <lineage>
        <taxon>Bacteria</taxon>
        <taxon>Pseudomonadati</taxon>
        <taxon>Pseudomonadota</taxon>
        <taxon>Gammaproteobacteria</taxon>
        <taxon>Halospina</taxon>
    </lineage>
</organism>
<proteinExistence type="predicted"/>
<evidence type="ECO:0000259" key="2">
    <source>
        <dbReference type="Pfam" id="PF09835"/>
    </source>
</evidence>
<keyword evidence="1" id="KW-1133">Transmembrane helix</keyword>
<dbReference type="NCBIfam" id="TIGR03546">
    <property type="entry name" value="TIGR03546 family protein"/>
    <property type="match status" value="1"/>
</dbReference>
<keyword evidence="1" id="KW-0812">Transmembrane</keyword>
<name>A0A4R7JT90_9GAMM</name>
<gene>
    <name evidence="3" type="ORF">DES49_1574</name>
</gene>
<feature type="transmembrane region" description="Helical" evidence="1">
    <location>
        <begin position="21"/>
        <end position="38"/>
    </location>
</feature>
<sequence length="172" mass="19048">MLGILARILKVLNSETSPAQIAAAVLLALFMGLSPLGAPHNLFLLLLVLVLRVNLSLFLVSFALFSGIAWLLDPLAHSLGKTLLEAGMLEGLWTAMYNTGFWRFLGFNNTVLLGQVVIALLLAVPVFFGVIFIVRNYREHLKARIEKSRLMLALKSSKWGGKFYDIYSSMSH</sequence>
<feature type="transmembrane region" description="Helical" evidence="1">
    <location>
        <begin position="44"/>
        <end position="71"/>
    </location>
</feature>
<feature type="domain" description="DUF2062" evidence="2">
    <location>
        <begin position="7"/>
        <end position="140"/>
    </location>
</feature>
<keyword evidence="4" id="KW-1185">Reference proteome</keyword>
<dbReference type="InterPro" id="IPR018639">
    <property type="entry name" value="DUF2062"/>
</dbReference>
<dbReference type="EMBL" id="SOAX01000003">
    <property type="protein sequence ID" value="TDT41480.1"/>
    <property type="molecule type" value="Genomic_DNA"/>
</dbReference>
<dbReference type="RefSeq" id="WP_166646033.1">
    <property type="nucleotide sequence ID" value="NZ_SOAX01000003.1"/>
</dbReference>